<proteinExistence type="predicted"/>
<dbReference type="PANTHER" id="PTHR10352">
    <property type="entry name" value="EUKARYOTIC TRANSLATION INITIATION FACTOR 3 SUBUNIT G"/>
    <property type="match status" value="1"/>
</dbReference>
<dbReference type="KEGG" id="mko:MKLM6_3572"/>
<evidence type="ECO:0000313" key="4">
    <source>
        <dbReference type="EMBL" id="OAI27697.1"/>
    </source>
</evidence>
<dbReference type="EMBL" id="LUUJ01000049">
    <property type="protein sequence ID" value="OAI19390.1"/>
    <property type="molecule type" value="Genomic_DNA"/>
</dbReference>
<evidence type="ECO:0000313" key="5">
    <source>
        <dbReference type="Proteomes" id="UP000077734"/>
    </source>
</evidence>
<organism evidence="3 6">
    <name type="scientific">Methylomonas koyamae</name>
    <dbReference type="NCBI Taxonomy" id="702114"/>
    <lineage>
        <taxon>Bacteria</taxon>
        <taxon>Pseudomonadati</taxon>
        <taxon>Pseudomonadota</taxon>
        <taxon>Gammaproteobacteria</taxon>
        <taxon>Methylococcales</taxon>
        <taxon>Methylococcaceae</taxon>
        <taxon>Methylomonas</taxon>
    </lineage>
</organism>
<sequence>MKRIFVGNLPSDATETTVTALFSEFGRVHSIELVIDMFSGKCRGFGYIGMEGHEARAAIAKLSGFQFGGNMLRVGFESAGGKQGRRR</sequence>
<accession>A0A177NQR1</accession>
<dbReference type="OrthoDB" id="9798855at2"/>
<dbReference type="InterPro" id="IPR012677">
    <property type="entry name" value="Nucleotide-bd_a/b_plait_sf"/>
</dbReference>
<dbReference type="RefSeq" id="WP_054759316.1">
    <property type="nucleotide sequence ID" value="NZ_AP019777.1"/>
</dbReference>
<dbReference type="PROSITE" id="PS50102">
    <property type="entry name" value="RRM"/>
    <property type="match status" value="1"/>
</dbReference>
<dbReference type="EMBL" id="LUUL01000062">
    <property type="protein sequence ID" value="OAI27697.1"/>
    <property type="molecule type" value="Genomic_DNA"/>
</dbReference>
<evidence type="ECO:0000313" key="6">
    <source>
        <dbReference type="Proteomes" id="UP000077857"/>
    </source>
</evidence>
<dbReference type="SMART" id="SM00360">
    <property type="entry name" value="RRM"/>
    <property type="match status" value="1"/>
</dbReference>
<dbReference type="Pfam" id="PF00076">
    <property type="entry name" value="RRM_1"/>
    <property type="match status" value="1"/>
</dbReference>
<protein>
    <submittedName>
        <fullName evidence="3">RNA-binding protein</fullName>
    </submittedName>
</protein>
<keyword evidence="5" id="KW-1185">Reference proteome</keyword>
<dbReference type="SUPFAM" id="SSF54928">
    <property type="entry name" value="RNA-binding domain, RBD"/>
    <property type="match status" value="1"/>
</dbReference>
<dbReference type="Proteomes" id="UP000077734">
    <property type="component" value="Unassembled WGS sequence"/>
</dbReference>
<keyword evidence="1" id="KW-0694">RNA-binding</keyword>
<reference evidence="4 5" key="2">
    <citation type="submission" date="2016-03" db="EMBL/GenBank/DDBJ databases">
        <authorList>
            <person name="Heylen K."/>
            <person name="De Vos P."/>
            <person name="Vekeman B."/>
        </authorList>
    </citation>
    <scope>NUCLEOTIDE SEQUENCE [LARGE SCALE GENOMIC DNA]</scope>
    <source>
        <strain evidence="4 5">R-49807</strain>
    </source>
</reference>
<evidence type="ECO:0000259" key="2">
    <source>
        <dbReference type="PROSITE" id="PS50102"/>
    </source>
</evidence>
<evidence type="ECO:0000256" key="1">
    <source>
        <dbReference type="ARBA" id="ARBA00022884"/>
    </source>
</evidence>
<dbReference type="Proteomes" id="UP000077857">
    <property type="component" value="Unassembled WGS sequence"/>
</dbReference>
<reference evidence="3 6" key="1">
    <citation type="submission" date="2016-03" db="EMBL/GenBank/DDBJ databases">
        <authorList>
            <person name="Ploux O."/>
        </authorList>
    </citation>
    <scope>NUCLEOTIDE SEQUENCE [LARGE SCALE GENOMIC DNA]</scope>
    <source>
        <strain evidence="3 6">R-45378</strain>
    </source>
</reference>
<dbReference type="GO" id="GO:0003723">
    <property type="term" value="F:RNA binding"/>
    <property type="evidence" value="ECO:0007669"/>
    <property type="project" value="UniProtKB-KW"/>
</dbReference>
<dbReference type="InterPro" id="IPR000504">
    <property type="entry name" value="RRM_dom"/>
</dbReference>
<name>A0A177NQR1_9GAMM</name>
<dbReference type="Gene3D" id="3.30.70.330">
    <property type="match status" value="1"/>
</dbReference>
<feature type="domain" description="RRM" evidence="2">
    <location>
        <begin position="2"/>
        <end position="79"/>
    </location>
</feature>
<dbReference type="InterPro" id="IPR035979">
    <property type="entry name" value="RBD_domain_sf"/>
</dbReference>
<comment type="caution">
    <text evidence="3">The sequence shown here is derived from an EMBL/GenBank/DDBJ whole genome shotgun (WGS) entry which is preliminary data.</text>
</comment>
<gene>
    <name evidence="4" type="ORF">A1356_08310</name>
    <name evidence="3" type="ORF">A1507_07465</name>
</gene>
<dbReference type="AlphaFoldDB" id="A0A177NQR1"/>
<evidence type="ECO:0000313" key="3">
    <source>
        <dbReference type="EMBL" id="OAI19390.1"/>
    </source>
</evidence>